<evidence type="ECO:0000313" key="3">
    <source>
        <dbReference type="EMBL" id="CAB4934887.1"/>
    </source>
</evidence>
<gene>
    <name evidence="2" type="ORF">UFOPK1392_00981</name>
    <name evidence="3" type="ORF">UFOPK3733_00899</name>
</gene>
<dbReference type="Pfam" id="PF01546">
    <property type="entry name" value="Peptidase_M20"/>
    <property type="match status" value="1"/>
</dbReference>
<accession>A0A6J5YAM1</accession>
<dbReference type="GO" id="GO:0016805">
    <property type="term" value="F:dipeptidase activity"/>
    <property type="evidence" value="ECO:0007669"/>
    <property type="project" value="InterPro"/>
</dbReference>
<dbReference type="AlphaFoldDB" id="A0A6J5YAM1"/>
<evidence type="ECO:0000259" key="1">
    <source>
        <dbReference type="Pfam" id="PF07687"/>
    </source>
</evidence>
<dbReference type="EMBL" id="CAFBNC010000035">
    <property type="protein sequence ID" value="CAB4934887.1"/>
    <property type="molecule type" value="Genomic_DNA"/>
</dbReference>
<reference evidence="2" key="1">
    <citation type="submission" date="2020-05" db="EMBL/GenBank/DDBJ databases">
        <authorList>
            <person name="Chiriac C."/>
            <person name="Salcher M."/>
            <person name="Ghai R."/>
            <person name="Kavagutti S V."/>
        </authorList>
    </citation>
    <scope>NUCLEOTIDE SEQUENCE</scope>
</reference>
<dbReference type="InterPro" id="IPR036264">
    <property type="entry name" value="Bact_exopeptidase_dim_dom"/>
</dbReference>
<dbReference type="EMBL" id="CAEMXZ010000033">
    <property type="protein sequence ID" value="CAB4323230.1"/>
    <property type="molecule type" value="Genomic_DNA"/>
</dbReference>
<dbReference type="InterPro" id="IPR011650">
    <property type="entry name" value="Peptidase_M20_dimer"/>
</dbReference>
<protein>
    <submittedName>
        <fullName evidence="2">Unannotated protein</fullName>
    </submittedName>
</protein>
<dbReference type="PANTHER" id="PTHR30575">
    <property type="entry name" value="PEPTIDASE M20"/>
    <property type="match status" value="1"/>
</dbReference>
<dbReference type="InterPro" id="IPR017439">
    <property type="entry name" value="Amidohydrolase"/>
</dbReference>
<proteinExistence type="predicted"/>
<dbReference type="InterPro" id="IPR052030">
    <property type="entry name" value="Peptidase_M20/M20A_hydrolases"/>
</dbReference>
<feature type="domain" description="Peptidase M20 dimerisation" evidence="1">
    <location>
        <begin position="176"/>
        <end position="262"/>
    </location>
</feature>
<dbReference type="SUPFAM" id="SSF55031">
    <property type="entry name" value="Bacterial exopeptidase dimerisation domain"/>
    <property type="match status" value="1"/>
</dbReference>
<dbReference type="CDD" id="cd05672">
    <property type="entry name" value="M20_ACY1L2-like"/>
    <property type="match status" value="1"/>
</dbReference>
<dbReference type="InterPro" id="IPR002933">
    <property type="entry name" value="Peptidase_M20"/>
</dbReference>
<sequence length="390" mass="40657">MDAESLKEAMCMHIDAITPELLAISHDLHAHPEEKFEEHRAHDRLCTAIEQAGLAVERHAFELPTAFRSRTGSTGPDIAVLLEYDALPGLGHACGHNIIAAAGLGAGMAAAALASTAGGRVTMLGTPAEEGGGGKVFMIDRGALEGIDAAMMVHPADSDLTTMNAIAYHGLDAVYTGQAAHAAAHPWQGRNALDAAVLGYMNIAALRQHIAPTERIHGIFTDGGDRPNIVPARAAMNWYVRAADVDALQRLKPRVVAALEAGASAAGCEVAITWRDPVYANLVDSSVITDLYVENARRLGRSVVPPDGSSAVVGSTDMGNVSHIVPSIHPMIAVAPPGVGIHTPEFEIHAGSSSGDQAVIDGAKAMAMTIADLWASESALAAAKRDFIAH</sequence>
<dbReference type="PANTHER" id="PTHR30575:SF0">
    <property type="entry name" value="XAA-ARG DIPEPTIDASE"/>
    <property type="match status" value="1"/>
</dbReference>
<dbReference type="SUPFAM" id="SSF53187">
    <property type="entry name" value="Zn-dependent exopeptidases"/>
    <property type="match status" value="1"/>
</dbReference>
<dbReference type="PIRSF" id="PIRSF037226">
    <property type="entry name" value="Amidohydrolase_ACY1L2_prd"/>
    <property type="match status" value="1"/>
</dbReference>
<dbReference type="Pfam" id="PF07687">
    <property type="entry name" value="M20_dimer"/>
    <property type="match status" value="1"/>
</dbReference>
<organism evidence="2">
    <name type="scientific">freshwater metagenome</name>
    <dbReference type="NCBI Taxonomy" id="449393"/>
    <lineage>
        <taxon>unclassified sequences</taxon>
        <taxon>metagenomes</taxon>
        <taxon>ecological metagenomes</taxon>
    </lineage>
</organism>
<dbReference type="FunFam" id="3.30.70.360:FF:000004">
    <property type="entry name" value="Peptidase M20 domain-containing protein 2"/>
    <property type="match status" value="1"/>
</dbReference>
<dbReference type="Gene3D" id="3.30.70.360">
    <property type="match status" value="1"/>
</dbReference>
<name>A0A6J5YAM1_9ZZZZ</name>
<dbReference type="InterPro" id="IPR017144">
    <property type="entry name" value="Xaa-Arg_dipeptidase"/>
</dbReference>
<dbReference type="NCBIfam" id="TIGR01891">
    <property type="entry name" value="amidohydrolases"/>
    <property type="match status" value="1"/>
</dbReference>
<dbReference type="Gene3D" id="3.40.630.10">
    <property type="entry name" value="Zn peptidases"/>
    <property type="match status" value="1"/>
</dbReference>
<evidence type="ECO:0000313" key="2">
    <source>
        <dbReference type="EMBL" id="CAB4323230.1"/>
    </source>
</evidence>